<dbReference type="Proteomes" id="UP000829685">
    <property type="component" value="Unassembled WGS sequence"/>
</dbReference>
<evidence type="ECO:0000313" key="5">
    <source>
        <dbReference type="Proteomes" id="UP000829685"/>
    </source>
</evidence>
<evidence type="ECO:0000313" key="4">
    <source>
        <dbReference type="EMBL" id="KAI1864628.1"/>
    </source>
</evidence>
<keyword evidence="2" id="KW-0560">Oxidoreductase</keyword>
<accession>A0A9Q0AK40</accession>
<dbReference type="SUPFAM" id="SSF51197">
    <property type="entry name" value="Clavaminate synthase-like"/>
    <property type="match status" value="1"/>
</dbReference>
<keyword evidence="5" id="KW-1185">Reference proteome</keyword>
<sequence>MGSLGDHHRKAFDKSSDVPADMPIINYAKLLDSSRGKRKDEFEKLDKSLRTYGFFYLSDHSISQDLVDEAFRWSKRFFDLPVEIKEKVAHPASGAIEDHRGWAQDGLGHVSQLVFDADQVKQLRVTSPECKETLEMGNPHPNSFSPPNRTLPDDDLPGFNSFVEQWWDECTRLERSLLHILGQVLQLEDDTLLCQLQSKDVCHISWAFYPSMPIAPLTNNMQRRLNAHTDFGSLTLLFQDMVGGLEVHDGNDFKPVVPKRGTVVCNVGDMLERQTNGRWKSALHQVAAPKEVMIQKSFEPNKSVVDRYSIIYFGLADPEAMIESFPGCEESGKWKPTMVGDWDERMTSAQWLQKRLALEY</sequence>
<comment type="caution">
    <text evidence="4">The sequence shown here is derived from an EMBL/GenBank/DDBJ whole genome shotgun (WGS) entry which is preliminary data.</text>
</comment>
<dbReference type="Pfam" id="PF03171">
    <property type="entry name" value="2OG-FeII_Oxy"/>
    <property type="match status" value="1"/>
</dbReference>
<keyword evidence="2" id="KW-0479">Metal-binding</keyword>
<evidence type="ECO:0000256" key="2">
    <source>
        <dbReference type="RuleBase" id="RU003682"/>
    </source>
</evidence>
<dbReference type="InterPro" id="IPR026992">
    <property type="entry name" value="DIOX_N"/>
</dbReference>
<dbReference type="GO" id="GO:0046872">
    <property type="term" value="F:metal ion binding"/>
    <property type="evidence" value="ECO:0007669"/>
    <property type="project" value="UniProtKB-KW"/>
</dbReference>
<protein>
    <recommendedName>
        <fullName evidence="3">Fe2OG dioxygenase domain-containing protein</fullName>
    </recommendedName>
</protein>
<dbReference type="PROSITE" id="PS51471">
    <property type="entry name" value="FE2OG_OXY"/>
    <property type="match status" value="1"/>
</dbReference>
<dbReference type="PRINTS" id="PR00682">
    <property type="entry name" value="IPNSYNTHASE"/>
</dbReference>
<dbReference type="InterPro" id="IPR027443">
    <property type="entry name" value="IPNS-like_sf"/>
</dbReference>
<dbReference type="GO" id="GO:0016491">
    <property type="term" value="F:oxidoreductase activity"/>
    <property type="evidence" value="ECO:0007669"/>
    <property type="project" value="UniProtKB-KW"/>
</dbReference>
<evidence type="ECO:0000259" key="3">
    <source>
        <dbReference type="PROSITE" id="PS51471"/>
    </source>
</evidence>
<reference evidence="4" key="1">
    <citation type="submission" date="2021-03" db="EMBL/GenBank/DDBJ databases">
        <title>Revisited historic fungal species revealed as producer of novel bioactive compounds through whole genome sequencing and comparative genomics.</title>
        <authorList>
            <person name="Vignolle G.A."/>
            <person name="Hochenegger N."/>
            <person name="Mach R.L."/>
            <person name="Mach-Aigner A.R."/>
            <person name="Javad Rahimi M."/>
            <person name="Salim K.A."/>
            <person name="Chan C.M."/>
            <person name="Lim L.B.L."/>
            <person name="Cai F."/>
            <person name="Druzhinina I.S."/>
            <person name="U'Ren J.M."/>
            <person name="Derntl C."/>
        </authorList>
    </citation>
    <scope>NUCLEOTIDE SEQUENCE</scope>
    <source>
        <strain evidence="4">TUCIM 5799</strain>
    </source>
</reference>
<dbReference type="PANTHER" id="PTHR47990">
    <property type="entry name" value="2-OXOGLUTARATE (2OG) AND FE(II)-DEPENDENT OXYGENASE SUPERFAMILY PROTEIN-RELATED"/>
    <property type="match status" value="1"/>
</dbReference>
<dbReference type="Pfam" id="PF14226">
    <property type="entry name" value="DIOX_N"/>
    <property type="match status" value="1"/>
</dbReference>
<organism evidence="4 5">
    <name type="scientific">Neoarthrinium moseri</name>
    <dbReference type="NCBI Taxonomy" id="1658444"/>
    <lineage>
        <taxon>Eukaryota</taxon>
        <taxon>Fungi</taxon>
        <taxon>Dikarya</taxon>
        <taxon>Ascomycota</taxon>
        <taxon>Pezizomycotina</taxon>
        <taxon>Sordariomycetes</taxon>
        <taxon>Xylariomycetidae</taxon>
        <taxon>Amphisphaeriales</taxon>
        <taxon>Apiosporaceae</taxon>
        <taxon>Neoarthrinium</taxon>
    </lineage>
</organism>
<evidence type="ECO:0000256" key="1">
    <source>
        <dbReference type="ARBA" id="ARBA00008056"/>
    </source>
</evidence>
<dbReference type="AlphaFoldDB" id="A0A9Q0AK40"/>
<dbReference type="InterPro" id="IPR005123">
    <property type="entry name" value="Oxoglu/Fe-dep_dioxygenase_dom"/>
</dbReference>
<feature type="domain" description="Fe2OG dioxygenase" evidence="3">
    <location>
        <begin position="198"/>
        <end position="318"/>
    </location>
</feature>
<dbReference type="InterPro" id="IPR050231">
    <property type="entry name" value="Iron_ascorbate_oxido_reductase"/>
</dbReference>
<proteinExistence type="inferred from homology"/>
<keyword evidence="2" id="KW-0408">Iron</keyword>
<dbReference type="GO" id="GO:0044283">
    <property type="term" value="P:small molecule biosynthetic process"/>
    <property type="evidence" value="ECO:0007669"/>
    <property type="project" value="UniProtKB-ARBA"/>
</dbReference>
<dbReference type="Gene3D" id="2.60.120.330">
    <property type="entry name" value="B-lactam Antibiotic, Isopenicillin N Synthase, Chain"/>
    <property type="match status" value="1"/>
</dbReference>
<dbReference type="EMBL" id="JAFIMR010000023">
    <property type="protein sequence ID" value="KAI1864628.1"/>
    <property type="molecule type" value="Genomic_DNA"/>
</dbReference>
<name>A0A9Q0AK40_9PEZI</name>
<comment type="similarity">
    <text evidence="1 2">Belongs to the iron/ascorbate-dependent oxidoreductase family.</text>
</comment>
<gene>
    <name evidence="4" type="ORF">JX265_008352</name>
</gene>
<dbReference type="InterPro" id="IPR044861">
    <property type="entry name" value="IPNS-like_FE2OG_OXY"/>
</dbReference>